<evidence type="ECO:0000313" key="5">
    <source>
        <dbReference type="Proteomes" id="UP000317835"/>
    </source>
</evidence>
<evidence type="ECO:0000256" key="2">
    <source>
        <dbReference type="ARBA" id="ARBA00022803"/>
    </source>
</evidence>
<dbReference type="Pfam" id="PF13174">
    <property type="entry name" value="TPR_6"/>
    <property type="match status" value="1"/>
</dbReference>
<dbReference type="InterPro" id="IPR051012">
    <property type="entry name" value="CellSynth/LPSAsmb/PSIAsmb"/>
</dbReference>
<dbReference type="EMBL" id="CP036426">
    <property type="protein sequence ID" value="QDV33290.1"/>
    <property type="molecule type" value="Genomic_DNA"/>
</dbReference>
<keyword evidence="5" id="KW-1185">Reference proteome</keyword>
<feature type="chain" id="PRO_5021741272" evidence="3">
    <location>
        <begin position="26"/>
        <end position="925"/>
    </location>
</feature>
<keyword evidence="2" id="KW-0802">TPR repeat</keyword>
<dbReference type="RefSeq" id="WP_145267683.1">
    <property type="nucleotide sequence ID" value="NZ_CP036426.1"/>
</dbReference>
<name>A0A518GXH5_9BACT</name>
<dbReference type="SUPFAM" id="SSF48452">
    <property type="entry name" value="TPR-like"/>
    <property type="match status" value="1"/>
</dbReference>
<dbReference type="PANTHER" id="PTHR45586">
    <property type="entry name" value="TPR REPEAT-CONTAINING PROTEIN PA4667"/>
    <property type="match status" value="1"/>
</dbReference>
<reference evidence="4 5" key="1">
    <citation type="submission" date="2019-02" db="EMBL/GenBank/DDBJ databases">
        <title>Deep-cultivation of Planctomycetes and their phenomic and genomic characterization uncovers novel biology.</title>
        <authorList>
            <person name="Wiegand S."/>
            <person name="Jogler M."/>
            <person name="Boedeker C."/>
            <person name="Pinto D."/>
            <person name="Vollmers J."/>
            <person name="Rivas-Marin E."/>
            <person name="Kohn T."/>
            <person name="Peeters S.H."/>
            <person name="Heuer A."/>
            <person name="Rast P."/>
            <person name="Oberbeckmann S."/>
            <person name="Bunk B."/>
            <person name="Jeske O."/>
            <person name="Meyerdierks A."/>
            <person name="Storesund J.E."/>
            <person name="Kallscheuer N."/>
            <person name="Luecker S."/>
            <person name="Lage O.M."/>
            <person name="Pohl T."/>
            <person name="Merkel B.J."/>
            <person name="Hornburger P."/>
            <person name="Mueller R.-W."/>
            <person name="Bruemmer F."/>
            <person name="Labrenz M."/>
            <person name="Spormann A.M."/>
            <person name="Op den Camp H."/>
            <person name="Overmann J."/>
            <person name="Amann R."/>
            <person name="Jetten M.S.M."/>
            <person name="Mascher T."/>
            <person name="Medema M.H."/>
            <person name="Devos D.P."/>
            <person name="Kaster A.-K."/>
            <person name="Ovreas L."/>
            <person name="Rohde M."/>
            <person name="Galperin M.Y."/>
            <person name="Jogler C."/>
        </authorList>
    </citation>
    <scope>NUCLEOTIDE SEQUENCE [LARGE SCALE GENOMIC DNA]</scope>
    <source>
        <strain evidence="4 5">ElP</strain>
    </source>
</reference>
<protein>
    <submittedName>
        <fullName evidence="4">Tetratricopeptide repeat protein</fullName>
    </submittedName>
</protein>
<keyword evidence="1" id="KW-0677">Repeat</keyword>
<feature type="signal peptide" evidence="3">
    <location>
        <begin position="1"/>
        <end position="25"/>
    </location>
</feature>
<evidence type="ECO:0000313" key="4">
    <source>
        <dbReference type="EMBL" id="QDV33290.1"/>
    </source>
</evidence>
<proteinExistence type="predicted"/>
<evidence type="ECO:0000256" key="1">
    <source>
        <dbReference type="ARBA" id="ARBA00022737"/>
    </source>
</evidence>
<dbReference type="InterPro" id="IPR011990">
    <property type="entry name" value="TPR-like_helical_dom_sf"/>
</dbReference>
<dbReference type="OrthoDB" id="224351at2"/>
<gene>
    <name evidence="4" type="ORF">ElP_11330</name>
</gene>
<dbReference type="Gene3D" id="1.25.40.10">
    <property type="entry name" value="Tetratricopeptide repeat domain"/>
    <property type="match status" value="3"/>
</dbReference>
<dbReference type="InterPro" id="IPR019734">
    <property type="entry name" value="TPR_rpt"/>
</dbReference>
<keyword evidence="3" id="KW-0732">Signal</keyword>
<dbReference type="PANTHER" id="PTHR45586:SF1">
    <property type="entry name" value="LIPOPOLYSACCHARIDE ASSEMBLY PROTEIN B"/>
    <property type="match status" value="1"/>
</dbReference>
<dbReference type="AlphaFoldDB" id="A0A518GXH5"/>
<sequence precursor="true">MLRIRRAAARLAAVLLVAAPGVAGARQEEPRTVDPVAGRHRAFLAGLRERGYHDLAEEFLEGLMADPGTPAPLKPELAFEQARGKLLEAEVAADLERRELLLEQGRAALDAFLEGHPGHELVPEAKVQLAQVLYQRGQTAALKADEAADEADRESGLASARAAFGEARTAFDAALEDLKRAYDAFPRGVLAQDDPIRVEKDEAQRRMIDAMLKRALVDYDEAQSYPEGSERRVELLDQAIGRFGTIHNDYRTWMAGFAARMWQGKSLEEKGEIGPAMGIYNELLDHTDPRLRELQRQVAFFRVIATRKREQYPLAERLAREWLSFTRGRGGAYERLGVQLELARNIDRQLEMEEPAALANRDALVRDVVEQLGQVVRYASPYKADAVALLKKYRPDTSIDARTLAGLSFDQAMERAREEMGLRSWGNAIALLRAAAGKADPGRDPERANEARYLLAFALYSADRYLEAAVLADFLARRYPDWDSSRPAAELGMGALAMSYERVDGPGREQDLRRLEDLADYTVSTWPDAPQADVARILRGDIALGQGRYEEAAEAFESVTTPAHALDAKSKAAAAHWRRSLRLRKDAGDGAVPAEAEAESARALELLVAAYEARVEARVPATDPERLRNAGDLAEIHLAEGRPAEALKVIGPHAEALASLSSPGEATRDLYGRLLKLRLQGHIAGGETGEAIADMQALESVSTGESLTQLFFGLGRLLEAEMGRQREAGDLARLRSSRDAFRQFLDALVGSQSGQSFESLQWAGEQMLTLERPDRAAEIFNRVLEEFPDHDRILRTRLKLSAAHRQAKQFKEAWAETAKLIAENPRALDFLIEQCQILEDWATEEPGYWNVAIRYWQDLAKKLEASRPRPPEYYECWYHVALCQYGKGNPDSARKTLKSVMALSRSLGSDELKGKYEQLLGRVGG</sequence>
<dbReference type="KEGG" id="tpla:ElP_11330"/>
<accession>A0A518GXH5</accession>
<evidence type="ECO:0000256" key="3">
    <source>
        <dbReference type="SAM" id="SignalP"/>
    </source>
</evidence>
<organism evidence="4 5">
    <name type="scientific">Tautonia plasticadhaerens</name>
    <dbReference type="NCBI Taxonomy" id="2527974"/>
    <lineage>
        <taxon>Bacteria</taxon>
        <taxon>Pseudomonadati</taxon>
        <taxon>Planctomycetota</taxon>
        <taxon>Planctomycetia</taxon>
        <taxon>Isosphaerales</taxon>
        <taxon>Isosphaeraceae</taxon>
        <taxon>Tautonia</taxon>
    </lineage>
</organism>
<dbReference type="Proteomes" id="UP000317835">
    <property type="component" value="Chromosome"/>
</dbReference>